<evidence type="ECO:0000313" key="4">
    <source>
        <dbReference type="Proteomes" id="UP000704176"/>
    </source>
</evidence>
<dbReference type="PROSITE" id="PS00061">
    <property type="entry name" value="ADH_SHORT"/>
    <property type="match status" value="1"/>
</dbReference>
<sequence>MSLRLKDKSTIVTGSSSGIGLAITKAFLREGATVLGVDQSSAPAEIATASGFRELQIDLTATNAADQVIAAAIGGHGAIDVLVNNAGIGNSRPILDTSDEDLNRYLQVNLAAPFALSRATIRVMKGRGGAIINIASAFGVLGVTRASAYAATKAGLAGLTRQLAAEYGRDGIRVNAIAPGLIATPLVRERIDNNPWFRRSMIEDCPLGRPGRPEEIAEACAFLASDASSFVSGIVMPVDGGWSSTKFLPEPIATSEV</sequence>
<evidence type="ECO:0000313" key="3">
    <source>
        <dbReference type="EMBL" id="MBZ6078730.1"/>
    </source>
</evidence>
<dbReference type="Gene3D" id="3.40.50.720">
    <property type="entry name" value="NAD(P)-binding Rossmann-like Domain"/>
    <property type="match status" value="1"/>
</dbReference>
<keyword evidence="4" id="KW-1185">Reference proteome</keyword>
<reference evidence="3 4" key="1">
    <citation type="submission" date="2021-09" db="EMBL/GenBank/DDBJ databases">
        <title>The complete genome sequence of a new microorganism.</title>
        <authorList>
            <person name="Zi Z."/>
        </authorList>
    </citation>
    <scope>NUCLEOTIDE SEQUENCE [LARGE SCALE GENOMIC DNA]</scope>
    <source>
        <strain evidence="3 4">WGZ8</strain>
    </source>
</reference>
<dbReference type="PANTHER" id="PTHR42760:SF133">
    <property type="entry name" value="3-OXOACYL-[ACYL-CARRIER-PROTEIN] REDUCTASE"/>
    <property type="match status" value="1"/>
</dbReference>
<dbReference type="Proteomes" id="UP000704176">
    <property type="component" value="Unassembled WGS sequence"/>
</dbReference>
<dbReference type="PRINTS" id="PR00080">
    <property type="entry name" value="SDRFAMILY"/>
</dbReference>
<dbReference type="CDD" id="cd05233">
    <property type="entry name" value="SDR_c"/>
    <property type="match status" value="1"/>
</dbReference>
<evidence type="ECO:0000256" key="1">
    <source>
        <dbReference type="ARBA" id="ARBA00006484"/>
    </source>
</evidence>
<accession>A0ABS7VUE1</accession>
<dbReference type="SUPFAM" id="SSF51735">
    <property type="entry name" value="NAD(P)-binding Rossmann-fold domains"/>
    <property type="match status" value="1"/>
</dbReference>
<dbReference type="InterPro" id="IPR036291">
    <property type="entry name" value="NAD(P)-bd_dom_sf"/>
</dbReference>
<name>A0ABS7VUE1_9HYPH</name>
<dbReference type="EMBL" id="JAIRBM010000021">
    <property type="protein sequence ID" value="MBZ6078730.1"/>
    <property type="molecule type" value="Genomic_DNA"/>
</dbReference>
<dbReference type="RefSeq" id="WP_224315473.1">
    <property type="nucleotide sequence ID" value="NZ_JAIRBM010000021.1"/>
</dbReference>
<dbReference type="InterPro" id="IPR002347">
    <property type="entry name" value="SDR_fam"/>
</dbReference>
<dbReference type="PANTHER" id="PTHR42760">
    <property type="entry name" value="SHORT-CHAIN DEHYDROGENASES/REDUCTASES FAMILY MEMBER"/>
    <property type="match status" value="1"/>
</dbReference>
<comment type="similarity">
    <text evidence="1">Belongs to the short-chain dehydrogenases/reductases (SDR) family.</text>
</comment>
<proteinExistence type="inferred from homology"/>
<dbReference type="PRINTS" id="PR00081">
    <property type="entry name" value="GDHRDH"/>
</dbReference>
<dbReference type="InterPro" id="IPR020904">
    <property type="entry name" value="Sc_DH/Rdtase_CS"/>
</dbReference>
<evidence type="ECO:0000256" key="2">
    <source>
        <dbReference type="ARBA" id="ARBA00023002"/>
    </source>
</evidence>
<gene>
    <name evidence="3" type="ORF">K9B37_20940</name>
</gene>
<dbReference type="Pfam" id="PF13561">
    <property type="entry name" value="adh_short_C2"/>
    <property type="match status" value="1"/>
</dbReference>
<organism evidence="3 4">
    <name type="scientific">Microvirga puerhi</name>
    <dbReference type="NCBI Taxonomy" id="2876078"/>
    <lineage>
        <taxon>Bacteria</taxon>
        <taxon>Pseudomonadati</taxon>
        <taxon>Pseudomonadota</taxon>
        <taxon>Alphaproteobacteria</taxon>
        <taxon>Hyphomicrobiales</taxon>
        <taxon>Methylobacteriaceae</taxon>
        <taxon>Microvirga</taxon>
    </lineage>
</organism>
<keyword evidence="2" id="KW-0560">Oxidoreductase</keyword>
<comment type="caution">
    <text evidence="3">The sequence shown here is derived from an EMBL/GenBank/DDBJ whole genome shotgun (WGS) entry which is preliminary data.</text>
</comment>
<protein>
    <submittedName>
        <fullName evidence="3">SDR family oxidoreductase</fullName>
    </submittedName>
</protein>